<comment type="caution">
    <text evidence="2">The sequence shown here is derived from an EMBL/GenBank/DDBJ whole genome shotgun (WGS) entry which is preliminary data.</text>
</comment>
<dbReference type="GO" id="GO:0072583">
    <property type="term" value="P:clathrin-dependent endocytosis"/>
    <property type="evidence" value="ECO:0007669"/>
    <property type="project" value="TreeGrafter"/>
</dbReference>
<feature type="compositionally biased region" description="Polar residues" evidence="1">
    <location>
        <begin position="317"/>
        <end position="340"/>
    </location>
</feature>
<feature type="region of interest" description="Disordered" evidence="1">
    <location>
        <begin position="355"/>
        <end position="379"/>
    </location>
</feature>
<protein>
    <recommendedName>
        <fullName evidence="4">Auxilin-related protein 2</fullName>
    </recommendedName>
</protein>
<keyword evidence="3" id="KW-1185">Reference proteome</keyword>
<dbReference type="PANTHER" id="PTHR23172">
    <property type="entry name" value="AUXILIN/CYCLIN G-ASSOCIATED KINASE-RELATED"/>
    <property type="match status" value="1"/>
</dbReference>
<feature type="compositionally biased region" description="Polar residues" evidence="1">
    <location>
        <begin position="682"/>
        <end position="698"/>
    </location>
</feature>
<feature type="compositionally biased region" description="Polar residues" evidence="1">
    <location>
        <begin position="707"/>
        <end position="717"/>
    </location>
</feature>
<evidence type="ECO:0008006" key="4">
    <source>
        <dbReference type="Google" id="ProtNLM"/>
    </source>
</evidence>
<reference evidence="2 3" key="1">
    <citation type="journal article" date="2020" name="IScience">
        <title>Genome Sequencing of the Endangered Kingdonia uniflora (Circaeasteraceae, Ranunculales) Reveals Potential Mechanisms of Evolutionary Specialization.</title>
        <authorList>
            <person name="Sun Y."/>
            <person name="Deng T."/>
            <person name="Zhang A."/>
            <person name="Moore M.J."/>
            <person name="Landis J.B."/>
            <person name="Lin N."/>
            <person name="Zhang H."/>
            <person name="Zhang X."/>
            <person name="Huang J."/>
            <person name="Zhang X."/>
            <person name="Sun H."/>
            <person name="Wang H."/>
        </authorList>
    </citation>
    <scope>NUCLEOTIDE SEQUENCE [LARGE SCALE GENOMIC DNA]</scope>
    <source>
        <strain evidence="2">TB1705</strain>
        <tissue evidence="2">Leaf</tissue>
    </source>
</reference>
<feature type="compositionally biased region" description="Basic and acidic residues" evidence="1">
    <location>
        <begin position="467"/>
        <end position="572"/>
    </location>
</feature>
<feature type="compositionally biased region" description="Polar residues" evidence="1">
    <location>
        <begin position="366"/>
        <end position="376"/>
    </location>
</feature>
<feature type="compositionally biased region" description="Basic and acidic residues" evidence="1">
    <location>
        <begin position="745"/>
        <end position="759"/>
    </location>
</feature>
<dbReference type="GO" id="GO:0005737">
    <property type="term" value="C:cytoplasm"/>
    <property type="evidence" value="ECO:0007669"/>
    <property type="project" value="TreeGrafter"/>
</dbReference>
<proteinExistence type="predicted"/>
<accession>A0A7J7L4U3</accession>
<evidence type="ECO:0000313" key="3">
    <source>
        <dbReference type="Proteomes" id="UP000541444"/>
    </source>
</evidence>
<feature type="region of interest" description="Disordered" evidence="1">
    <location>
        <begin position="401"/>
        <end position="454"/>
    </location>
</feature>
<feature type="compositionally biased region" description="Polar residues" evidence="1">
    <location>
        <begin position="238"/>
        <end position="275"/>
    </location>
</feature>
<name>A0A7J7L4U3_9MAGN</name>
<dbReference type="OrthoDB" id="1717591at2759"/>
<sequence length="879" mass="96265">MDEFPGLLARDFGFRAQGKHAPMSASKSQHNTTTGGGALNFTGMGSSDARSSSFTNNRSKSKPGGGNSLLDDHDGYKDVFGGPPKYTTDASSYDYNSIFEGSKGPSGGVKSVASLPVYDKPVYDDDIFDGVPGLKSSMNDVFSSISSPPKQSDHYDELFGNLGKTDRKPMTTSSAKSPGEVNKGVSDFDDLLPGFGGTTQSKIREDPEINQKPQSTAHSSKSTKTTSSGMEDPFVVLESSSPPAHQSSGFFTDSLDQINNPNHSGGTRTDGSSVSGAAFDDPLDGLTPNFPFFSSDMNNNIKNKSPSRGKPNPTKVRASSGQETTIKSFFPTSDNASQNKVPVENYWESHETLPEMPTASADFPKHSNQNGSTSSMKIPKSEEIFGAADDVWLTVSEIPLFTQPTSAPPPSRPPPRRPVKVSNANRRGSGDEYGDVISSEEEVDINSSAAASAAELKDAIDRAGAKIKQAREERKWDSAKATKIRESTQQDKEAMQDAQERELREQQEREREAKEREQRRLEKEERAREIERERERTKKLMERATREARERAAAEARLKADKAAADKAKQANERAAVQRAQNEARERAAAEAKDKMERAAADAKEKEAKEAREKEARERAAVARAEADARHRAERAAADRVAAEVRVRAAAVARENLQRDGTDLDSFFGTDSRPISAHGVRTATSDSAFDAQSKNSGASEVPKRKPSGNSSNIKKASSTTTLEDFAKIFEGAPSPGVFQDAEGGSDVRRKAATERDQRTHVRQQQALANLNQRDLESQRAQEERHRIAETLDFEIKRWSAGKEGNLRALLSTLQYALWPECGWQPVSLTDLITGAQVKKIFKKATLCIHPDKVQQKGATLQQKYIAEKVFYLLQVLYLT</sequence>
<feature type="region of interest" description="Disordered" evidence="1">
    <location>
        <begin position="661"/>
        <end position="717"/>
    </location>
</feature>
<feature type="compositionally biased region" description="Basic and acidic residues" evidence="1">
    <location>
        <begin position="582"/>
        <end position="628"/>
    </location>
</feature>
<dbReference type="GO" id="GO:0031982">
    <property type="term" value="C:vesicle"/>
    <property type="evidence" value="ECO:0007669"/>
    <property type="project" value="TreeGrafter"/>
</dbReference>
<feature type="compositionally biased region" description="Polar residues" evidence="1">
    <location>
        <begin position="295"/>
        <end position="306"/>
    </location>
</feature>
<dbReference type="GO" id="GO:0072318">
    <property type="term" value="P:clathrin coat disassembly"/>
    <property type="evidence" value="ECO:0007669"/>
    <property type="project" value="TreeGrafter"/>
</dbReference>
<dbReference type="InterPro" id="IPR036869">
    <property type="entry name" value="J_dom_sf"/>
</dbReference>
<dbReference type="PANTHER" id="PTHR23172:SF19">
    <property type="entry name" value="J DOMAIN-CONTAINING PROTEIN"/>
    <property type="match status" value="1"/>
</dbReference>
<gene>
    <name evidence="2" type="ORF">GIB67_036200</name>
</gene>
<feature type="region of interest" description="Disordered" evidence="1">
    <location>
        <begin position="15"/>
        <end position="91"/>
    </location>
</feature>
<dbReference type="Proteomes" id="UP000541444">
    <property type="component" value="Unassembled WGS sequence"/>
</dbReference>
<feature type="region of interest" description="Disordered" evidence="1">
    <location>
        <begin position="142"/>
        <end position="340"/>
    </location>
</feature>
<dbReference type="SUPFAM" id="SSF46565">
    <property type="entry name" value="Chaperone J-domain"/>
    <property type="match status" value="1"/>
</dbReference>
<evidence type="ECO:0000256" key="1">
    <source>
        <dbReference type="SAM" id="MobiDB-lite"/>
    </source>
</evidence>
<feature type="compositionally biased region" description="Polar residues" evidence="1">
    <location>
        <begin position="43"/>
        <end position="58"/>
    </location>
</feature>
<organism evidence="2 3">
    <name type="scientific">Kingdonia uniflora</name>
    <dbReference type="NCBI Taxonomy" id="39325"/>
    <lineage>
        <taxon>Eukaryota</taxon>
        <taxon>Viridiplantae</taxon>
        <taxon>Streptophyta</taxon>
        <taxon>Embryophyta</taxon>
        <taxon>Tracheophyta</taxon>
        <taxon>Spermatophyta</taxon>
        <taxon>Magnoliopsida</taxon>
        <taxon>Ranunculales</taxon>
        <taxon>Circaeasteraceae</taxon>
        <taxon>Kingdonia</taxon>
    </lineage>
</organism>
<feature type="compositionally biased region" description="Low complexity" evidence="1">
    <location>
        <begin position="215"/>
        <end position="228"/>
    </location>
</feature>
<dbReference type="EMBL" id="JACGCM010002641">
    <property type="protein sequence ID" value="KAF6137617.1"/>
    <property type="molecule type" value="Genomic_DNA"/>
</dbReference>
<feature type="compositionally biased region" description="Acidic residues" evidence="1">
    <location>
        <begin position="432"/>
        <end position="444"/>
    </location>
</feature>
<feature type="region of interest" description="Disordered" evidence="1">
    <location>
        <begin position="733"/>
        <end position="760"/>
    </location>
</feature>
<dbReference type="AlphaFoldDB" id="A0A7J7L4U3"/>
<dbReference type="Gene3D" id="1.10.287.110">
    <property type="entry name" value="DnaJ domain"/>
    <property type="match status" value="1"/>
</dbReference>
<dbReference type="GO" id="GO:0030276">
    <property type="term" value="F:clathrin binding"/>
    <property type="evidence" value="ECO:0007669"/>
    <property type="project" value="TreeGrafter"/>
</dbReference>
<feature type="region of interest" description="Disordered" evidence="1">
    <location>
        <begin position="467"/>
        <end position="628"/>
    </location>
</feature>
<evidence type="ECO:0000313" key="2">
    <source>
        <dbReference type="EMBL" id="KAF6137617.1"/>
    </source>
</evidence>